<name>A0AAU9ILZ9_9CILI</name>
<dbReference type="InterPro" id="IPR036915">
    <property type="entry name" value="Cyclin-like_sf"/>
</dbReference>
<feature type="region of interest" description="Disordered" evidence="1">
    <location>
        <begin position="84"/>
        <end position="124"/>
    </location>
</feature>
<accession>A0AAU9ILZ9</accession>
<dbReference type="Proteomes" id="UP001162131">
    <property type="component" value="Unassembled WGS sequence"/>
</dbReference>
<feature type="compositionally biased region" description="Basic and acidic residues" evidence="1">
    <location>
        <begin position="96"/>
        <end position="116"/>
    </location>
</feature>
<proteinExistence type="predicted"/>
<organism evidence="2 3">
    <name type="scientific">Blepharisma stoltei</name>
    <dbReference type="NCBI Taxonomy" id="1481888"/>
    <lineage>
        <taxon>Eukaryota</taxon>
        <taxon>Sar</taxon>
        <taxon>Alveolata</taxon>
        <taxon>Ciliophora</taxon>
        <taxon>Postciliodesmatophora</taxon>
        <taxon>Heterotrichea</taxon>
        <taxon>Heterotrichida</taxon>
        <taxon>Blepharismidae</taxon>
        <taxon>Blepharisma</taxon>
    </lineage>
</organism>
<evidence type="ECO:0000256" key="1">
    <source>
        <dbReference type="SAM" id="MobiDB-lite"/>
    </source>
</evidence>
<feature type="region of interest" description="Disordered" evidence="1">
    <location>
        <begin position="171"/>
        <end position="191"/>
    </location>
</feature>
<evidence type="ECO:0008006" key="4">
    <source>
        <dbReference type="Google" id="ProtNLM"/>
    </source>
</evidence>
<dbReference type="CDD" id="cd20540">
    <property type="entry name" value="CYCLIN_CCNY_like"/>
    <property type="match status" value="1"/>
</dbReference>
<sequence length="459" mass="53834">MEFLRPEHSPQQIVPLFRILQSFSLQQYAQKLMELGYAYDLKILATSTKEQIQSIADRLNLTPADAMKFNDMIEIMRFLMPENTRTHKRSTSTIKGAEESHKRERRNSFAEQKESEDQSEDYGKLTNMIEQYNDKIDQERKEEEKQIKLKRELEEAKNKINKLTNELNQQKEALSKKPQAADSVGNDPLPTIDIRRKEVGVSYDSFRMRSTLAHLDIEEMCRCLSKALRLHIEHSLEISKSREDISPLKLSISSLPNFFQELNVPVDNSRFDEGPKVPGAVIALFRQEFDDPQAQSKRAPLEKDIYYFCKNIIFRSKMEKECSIISLIYIERMINKSGLYVNEKNWKKLILISLIIASKVWDDESYENIHFAKVFTKFSLKEINSMERLFLTLVDYDVGIKKSEYAKYYFILRTYAEKNRRSFPLKALDVDTVRKLQTNANRAEERFKNIHSESLFKTA</sequence>
<evidence type="ECO:0000313" key="2">
    <source>
        <dbReference type="EMBL" id="CAG9313183.1"/>
    </source>
</evidence>
<dbReference type="EMBL" id="CAJZBQ010000010">
    <property type="protein sequence ID" value="CAG9313183.1"/>
    <property type="molecule type" value="Genomic_DNA"/>
</dbReference>
<keyword evidence="3" id="KW-1185">Reference proteome</keyword>
<dbReference type="Gene3D" id="1.10.472.10">
    <property type="entry name" value="Cyclin-like"/>
    <property type="match status" value="1"/>
</dbReference>
<dbReference type="InterPro" id="IPR013922">
    <property type="entry name" value="Cyclin_PHO80-like"/>
</dbReference>
<evidence type="ECO:0000313" key="3">
    <source>
        <dbReference type="Proteomes" id="UP001162131"/>
    </source>
</evidence>
<dbReference type="Pfam" id="PF08613">
    <property type="entry name" value="Cyclin"/>
    <property type="match status" value="1"/>
</dbReference>
<comment type="caution">
    <text evidence="2">The sequence shown here is derived from an EMBL/GenBank/DDBJ whole genome shotgun (WGS) entry which is preliminary data.</text>
</comment>
<dbReference type="GO" id="GO:0019901">
    <property type="term" value="F:protein kinase binding"/>
    <property type="evidence" value="ECO:0007669"/>
    <property type="project" value="InterPro"/>
</dbReference>
<dbReference type="AlphaFoldDB" id="A0AAU9ILZ9"/>
<protein>
    <recommendedName>
        <fullName evidence="4">Cyclin N-terminal domain-containing protein</fullName>
    </recommendedName>
</protein>
<gene>
    <name evidence="2" type="ORF">BSTOLATCC_MIC8457</name>
</gene>
<dbReference type="PANTHER" id="PTHR14248">
    <property type="entry name" value="CYCLIN Y, ISOFORM A"/>
    <property type="match status" value="1"/>
</dbReference>
<reference evidence="2" key="1">
    <citation type="submission" date="2021-09" db="EMBL/GenBank/DDBJ databases">
        <authorList>
            <consortium name="AG Swart"/>
            <person name="Singh M."/>
            <person name="Singh A."/>
            <person name="Seah K."/>
            <person name="Emmerich C."/>
        </authorList>
    </citation>
    <scope>NUCLEOTIDE SEQUENCE</scope>
    <source>
        <strain evidence="2">ATCC30299</strain>
    </source>
</reference>
<dbReference type="SUPFAM" id="SSF47954">
    <property type="entry name" value="Cyclin-like"/>
    <property type="match status" value="1"/>
</dbReference>